<comment type="caution">
    <text evidence="6">The sequence shown here is derived from an EMBL/GenBank/DDBJ whole genome shotgun (WGS) entry which is preliminary data.</text>
</comment>
<dbReference type="PANTHER" id="PTHR32089">
    <property type="entry name" value="METHYL-ACCEPTING CHEMOTAXIS PROTEIN MCPB"/>
    <property type="match status" value="1"/>
</dbReference>
<dbReference type="InterPro" id="IPR004090">
    <property type="entry name" value="Chemotax_Me-accpt_rcpt"/>
</dbReference>
<dbReference type="Pfam" id="PF11563">
    <property type="entry name" value="Protoglobin"/>
    <property type="match status" value="1"/>
</dbReference>
<dbReference type="PRINTS" id="PR00260">
    <property type="entry name" value="CHEMTRNSDUCR"/>
</dbReference>
<dbReference type="InterPro" id="IPR039379">
    <property type="entry name" value="Protoglobin_sensor_dom"/>
</dbReference>
<evidence type="ECO:0000313" key="6">
    <source>
        <dbReference type="EMBL" id="EKV26638.1"/>
    </source>
</evidence>
<dbReference type="GO" id="GO:0019825">
    <property type="term" value="F:oxygen binding"/>
    <property type="evidence" value="ECO:0007669"/>
    <property type="project" value="InterPro"/>
</dbReference>
<dbReference type="GO" id="GO:0007165">
    <property type="term" value="P:signal transduction"/>
    <property type="evidence" value="ECO:0007669"/>
    <property type="project" value="UniProtKB-KW"/>
</dbReference>
<dbReference type="AlphaFoldDB" id="K9H7U7"/>
<dbReference type="InterPro" id="IPR012292">
    <property type="entry name" value="Globin/Proto"/>
</dbReference>
<name>K9H7U7_9PROT</name>
<dbReference type="InterPro" id="IPR009050">
    <property type="entry name" value="Globin-like_sf"/>
</dbReference>
<evidence type="ECO:0000256" key="2">
    <source>
        <dbReference type="ARBA" id="ARBA00029447"/>
    </source>
</evidence>
<gene>
    <name evidence="6" type="ORF">C882_2265</name>
</gene>
<dbReference type="RefSeq" id="WP_009542660.1">
    <property type="nucleotide sequence ID" value="NZ_ANHY01000026.1"/>
</dbReference>
<evidence type="ECO:0000256" key="1">
    <source>
        <dbReference type="ARBA" id="ARBA00023224"/>
    </source>
</evidence>
<accession>K9H7U7</accession>
<comment type="similarity">
    <text evidence="2">Belongs to the methyl-accepting chemotaxis (MCP) protein family.</text>
</comment>
<dbReference type="CDD" id="cd01068">
    <property type="entry name" value="globin_sensor"/>
    <property type="match status" value="1"/>
</dbReference>
<feature type="coiled-coil region" evidence="4">
    <location>
        <begin position="198"/>
        <end position="239"/>
    </location>
</feature>
<dbReference type="InterPro" id="IPR044398">
    <property type="entry name" value="Globin-sensor_dom"/>
</dbReference>
<dbReference type="STRING" id="1238182.C882_2265"/>
<evidence type="ECO:0000256" key="3">
    <source>
        <dbReference type="PROSITE-ProRule" id="PRU00284"/>
    </source>
</evidence>
<protein>
    <submittedName>
        <fullName evidence="6">Methyl-accepting chemotaxis protein</fullName>
    </submittedName>
</protein>
<dbReference type="InterPro" id="IPR004089">
    <property type="entry name" value="MCPsignal_dom"/>
</dbReference>
<dbReference type="GO" id="GO:0020037">
    <property type="term" value="F:heme binding"/>
    <property type="evidence" value="ECO:0007669"/>
    <property type="project" value="InterPro"/>
</dbReference>
<feature type="domain" description="Methyl-accepting transducer" evidence="5">
    <location>
        <begin position="183"/>
        <end position="412"/>
    </location>
</feature>
<reference evidence="6 7" key="1">
    <citation type="journal article" date="2013" name="Genome Announc.">
        <title>Draft Genome Sequence of an Alphaproteobacterium, Caenispirillum salinarum AK4(T), Isolated from a Solar Saltern.</title>
        <authorList>
            <person name="Khatri I."/>
            <person name="Singh A."/>
            <person name="Korpole S."/>
            <person name="Pinnaka A.K."/>
            <person name="Subramanian S."/>
        </authorList>
    </citation>
    <scope>NUCLEOTIDE SEQUENCE [LARGE SCALE GENOMIC DNA]</scope>
    <source>
        <strain evidence="6 7">AK4</strain>
    </source>
</reference>
<evidence type="ECO:0000313" key="7">
    <source>
        <dbReference type="Proteomes" id="UP000009881"/>
    </source>
</evidence>
<dbReference type="SUPFAM" id="SSF46458">
    <property type="entry name" value="Globin-like"/>
    <property type="match status" value="1"/>
</dbReference>
<dbReference type="eggNOG" id="COG0840">
    <property type="taxonomic scope" value="Bacteria"/>
</dbReference>
<keyword evidence="1 3" id="KW-0807">Transducer</keyword>
<proteinExistence type="inferred from homology"/>
<dbReference type="Gene3D" id="1.10.490.10">
    <property type="entry name" value="Globins"/>
    <property type="match status" value="1"/>
</dbReference>
<evidence type="ECO:0000256" key="4">
    <source>
        <dbReference type="SAM" id="Coils"/>
    </source>
</evidence>
<dbReference type="GO" id="GO:0016020">
    <property type="term" value="C:membrane"/>
    <property type="evidence" value="ECO:0007669"/>
    <property type="project" value="InterPro"/>
</dbReference>
<dbReference type="SMART" id="SM00283">
    <property type="entry name" value="MA"/>
    <property type="match status" value="1"/>
</dbReference>
<sequence>MQNTMLTALRIDAQTIAALKKARPILERYIDAIIDDFYKFVTVTPGLREPFAQHAALDHVKTAQKRHWMEFVFAGRWDEAYEENCRRIGAAHARHDISPNTYFAGYAFFLDALTRHVTAEFRRKPDVAAAVLQGVHAAIFLDLTMSLNVYFGLVRTRTQKAVEEEARSFQGDVETIVTNLGAASTQLGAAATHMRSTTETVRQEAGRARDAAEQANENVQAVSAASEELSASIREIERQVHDISTRADTADKRIKDASKVVDRLQTAANDIGMIVGLIDKIASQTNLLALNATIEAARAGDAGKGFAVVANEVKGLANQTSKATGEIGGLIESVRTAVTESAAAMDDISGIIGTLNAISAAIASAVVEQCAATDEISRNAAEAARYARSVHHVVEAVDVAALGAEGAVAQVNAAGGTLTEHADTMTTSVETFVTGIRRVA</sequence>
<dbReference type="GO" id="GO:0004888">
    <property type="term" value="F:transmembrane signaling receptor activity"/>
    <property type="evidence" value="ECO:0007669"/>
    <property type="project" value="InterPro"/>
</dbReference>
<dbReference type="SUPFAM" id="SSF58104">
    <property type="entry name" value="Methyl-accepting chemotaxis protein (MCP) signaling domain"/>
    <property type="match status" value="1"/>
</dbReference>
<dbReference type="PANTHER" id="PTHR32089:SF112">
    <property type="entry name" value="LYSOZYME-LIKE PROTEIN-RELATED"/>
    <property type="match status" value="1"/>
</dbReference>
<organism evidence="6 7">
    <name type="scientific">Caenispirillum salinarum AK4</name>
    <dbReference type="NCBI Taxonomy" id="1238182"/>
    <lineage>
        <taxon>Bacteria</taxon>
        <taxon>Pseudomonadati</taxon>
        <taxon>Pseudomonadota</taxon>
        <taxon>Alphaproteobacteria</taxon>
        <taxon>Rhodospirillales</taxon>
        <taxon>Novispirillaceae</taxon>
        <taxon>Caenispirillum</taxon>
    </lineage>
</organism>
<dbReference type="Proteomes" id="UP000009881">
    <property type="component" value="Unassembled WGS sequence"/>
</dbReference>
<keyword evidence="4" id="KW-0175">Coiled coil</keyword>
<dbReference type="GO" id="GO:0006935">
    <property type="term" value="P:chemotaxis"/>
    <property type="evidence" value="ECO:0007669"/>
    <property type="project" value="InterPro"/>
</dbReference>
<evidence type="ECO:0000259" key="5">
    <source>
        <dbReference type="PROSITE" id="PS50111"/>
    </source>
</evidence>
<dbReference type="Gene3D" id="1.10.287.950">
    <property type="entry name" value="Methyl-accepting chemotaxis protein"/>
    <property type="match status" value="1"/>
</dbReference>
<dbReference type="Pfam" id="PF00015">
    <property type="entry name" value="MCPsignal"/>
    <property type="match status" value="1"/>
</dbReference>
<dbReference type="OrthoDB" id="266313at2"/>
<dbReference type="PROSITE" id="PS50111">
    <property type="entry name" value="CHEMOTAXIS_TRANSDUC_2"/>
    <property type="match status" value="1"/>
</dbReference>
<keyword evidence="7" id="KW-1185">Reference proteome</keyword>
<dbReference type="EMBL" id="ANHY01000026">
    <property type="protein sequence ID" value="EKV26638.1"/>
    <property type="molecule type" value="Genomic_DNA"/>
</dbReference>